<name>A0A3N0ARU9_9ACTN</name>
<dbReference type="PANTHER" id="PTHR30346">
    <property type="entry name" value="TRANSCRIPTIONAL DUAL REGULATOR HCAR-RELATED"/>
    <property type="match status" value="1"/>
</dbReference>
<dbReference type="Pfam" id="PF03466">
    <property type="entry name" value="LysR_substrate"/>
    <property type="match status" value="1"/>
</dbReference>
<dbReference type="Proteomes" id="UP000278327">
    <property type="component" value="Unassembled WGS sequence"/>
</dbReference>
<dbReference type="Gene3D" id="3.40.190.10">
    <property type="entry name" value="Periplasmic binding protein-like II"/>
    <property type="match status" value="2"/>
</dbReference>
<dbReference type="EMBL" id="QICA01000013">
    <property type="protein sequence ID" value="RNL37348.1"/>
    <property type="molecule type" value="Genomic_DNA"/>
</dbReference>
<evidence type="ECO:0000313" key="7">
    <source>
        <dbReference type="Proteomes" id="UP000278327"/>
    </source>
</evidence>
<keyword evidence="7" id="KW-1185">Reference proteome</keyword>
<evidence type="ECO:0000256" key="2">
    <source>
        <dbReference type="ARBA" id="ARBA00023015"/>
    </source>
</evidence>
<dbReference type="InterPro" id="IPR000847">
    <property type="entry name" value="LysR_HTH_N"/>
</dbReference>
<dbReference type="GO" id="GO:0003677">
    <property type="term" value="F:DNA binding"/>
    <property type="evidence" value="ECO:0007669"/>
    <property type="project" value="UniProtKB-KW"/>
</dbReference>
<dbReference type="Pfam" id="PF00126">
    <property type="entry name" value="HTH_1"/>
    <property type="match status" value="1"/>
</dbReference>
<gene>
    <name evidence="6" type="ORF">DMP10_07885</name>
</gene>
<evidence type="ECO:0000256" key="3">
    <source>
        <dbReference type="ARBA" id="ARBA00023125"/>
    </source>
</evidence>
<keyword evidence="3" id="KW-0238">DNA-binding</keyword>
<dbReference type="InterPro" id="IPR005119">
    <property type="entry name" value="LysR_subst-bd"/>
</dbReference>
<dbReference type="Gene3D" id="1.10.10.10">
    <property type="entry name" value="Winged helix-like DNA-binding domain superfamily/Winged helix DNA-binding domain"/>
    <property type="match status" value="1"/>
</dbReference>
<dbReference type="GO" id="GO:0032993">
    <property type="term" value="C:protein-DNA complex"/>
    <property type="evidence" value="ECO:0007669"/>
    <property type="project" value="TreeGrafter"/>
</dbReference>
<sequence length="310" mass="34250">MRSSGCFEEIIMHDSQLRSFLLAARLGSFRRAAQAEHLAVQSLTQRINSLEAELGFPLFERSRAGIVLSPSGLEFYAVTEKALQTLDCGAARCKEIFAAGRKAIRLGVVWRLPPLVFTLISEFRDIHPEVNIDCVSISQSEELDDLSSGNVDLIIDAVGHHIPGSLVEKRIPTGSFQCVFSPCDPLSELEEVKASDLIGRRVIFAYGYGQGPIKEYEHVFDSLEKSEIEIVSGNRDGENTISDLNQNTGCVSLFSDGLVSLACPPLEARPFLAEAPFLISLYHRRDISATVEEFSSLVSARFNELYGHLR</sequence>
<protein>
    <recommendedName>
        <fullName evidence="5">HTH lysR-type domain-containing protein</fullName>
    </recommendedName>
</protein>
<dbReference type="PROSITE" id="PS50931">
    <property type="entry name" value="HTH_LYSR"/>
    <property type="match status" value="1"/>
</dbReference>
<evidence type="ECO:0000256" key="4">
    <source>
        <dbReference type="ARBA" id="ARBA00023163"/>
    </source>
</evidence>
<proteinExistence type="inferred from homology"/>
<dbReference type="InterPro" id="IPR036388">
    <property type="entry name" value="WH-like_DNA-bd_sf"/>
</dbReference>
<dbReference type="AlphaFoldDB" id="A0A3N0ARU9"/>
<dbReference type="InterPro" id="IPR036390">
    <property type="entry name" value="WH_DNA-bd_sf"/>
</dbReference>
<organism evidence="6 7">
    <name type="scientific">Adlercreutzia equolifaciens subsp. celatus DSM 18785</name>
    <dbReference type="NCBI Taxonomy" id="1121021"/>
    <lineage>
        <taxon>Bacteria</taxon>
        <taxon>Bacillati</taxon>
        <taxon>Actinomycetota</taxon>
        <taxon>Coriobacteriia</taxon>
        <taxon>Eggerthellales</taxon>
        <taxon>Eggerthellaceae</taxon>
        <taxon>Adlercreutzia</taxon>
    </lineage>
</organism>
<comment type="caution">
    <text evidence="6">The sequence shown here is derived from an EMBL/GenBank/DDBJ whole genome shotgun (WGS) entry which is preliminary data.</text>
</comment>
<dbReference type="SUPFAM" id="SSF46785">
    <property type="entry name" value="Winged helix' DNA-binding domain"/>
    <property type="match status" value="1"/>
</dbReference>
<feature type="domain" description="HTH lysR-type" evidence="5">
    <location>
        <begin position="16"/>
        <end position="69"/>
    </location>
</feature>
<keyword evidence="2" id="KW-0805">Transcription regulation</keyword>
<accession>A0A3N0ARU9</accession>
<evidence type="ECO:0000259" key="5">
    <source>
        <dbReference type="PROSITE" id="PS50931"/>
    </source>
</evidence>
<dbReference type="SUPFAM" id="SSF53850">
    <property type="entry name" value="Periplasmic binding protein-like II"/>
    <property type="match status" value="1"/>
</dbReference>
<keyword evidence="4" id="KW-0804">Transcription</keyword>
<comment type="similarity">
    <text evidence="1">Belongs to the LysR transcriptional regulatory family.</text>
</comment>
<dbReference type="PANTHER" id="PTHR30346:SF28">
    <property type="entry name" value="HTH-TYPE TRANSCRIPTIONAL REGULATOR CYNR"/>
    <property type="match status" value="1"/>
</dbReference>
<evidence type="ECO:0000313" key="6">
    <source>
        <dbReference type="EMBL" id="RNL37348.1"/>
    </source>
</evidence>
<reference evidence="6 7" key="1">
    <citation type="journal article" date="2019" name="Microbiol. Resour. Announc.">
        <title>Draft Genome Sequences of Type Strains of Gordonibacter faecihominis, Paraeggerthella hongkongensis, Parvibacter caecicola,Slackia equolifaciens, Slackia faecicanis, and Slackia isoflavoniconvertens.</title>
        <authorList>
            <person name="Danylec N."/>
            <person name="Stoll D.A."/>
            <person name="Dotsch A."/>
            <person name="Huch M."/>
        </authorList>
    </citation>
    <scope>NUCLEOTIDE SEQUENCE [LARGE SCALE GENOMIC DNA]</scope>
    <source>
        <strain evidence="6 7">DSM 18785</strain>
    </source>
</reference>
<evidence type="ECO:0000256" key="1">
    <source>
        <dbReference type="ARBA" id="ARBA00009437"/>
    </source>
</evidence>
<dbReference type="GO" id="GO:0003700">
    <property type="term" value="F:DNA-binding transcription factor activity"/>
    <property type="evidence" value="ECO:0007669"/>
    <property type="project" value="InterPro"/>
</dbReference>